<accession>A0AAV5E000</accession>
<comment type="caution">
    <text evidence="2">The sequence shown here is derived from an EMBL/GenBank/DDBJ whole genome shotgun (WGS) entry which is preliminary data.</text>
</comment>
<reference evidence="2" key="1">
    <citation type="journal article" date="2018" name="DNA Res.">
        <title>Multiple hybrid de novo genome assembly of finger millet, an orphan allotetraploid crop.</title>
        <authorList>
            <person name="Hatakeyama M."/>
            <person name="Aluri S."/>
            <person name="Balachadran M.T."/>
            <person name="Sivarajan S.R."/>
            <person name="Patrignani A."/>
            <person name="Gruter S."/>
            <person name="Poveda L."/>
            <person name="Shimizu-Inatsugi R."/>
            <person name="Baeten J."/>
            <person name="Francoijs K.J."/>
            <person name="Nataraja K.N."/>
            <person name="Reddy Y.A.N."/>
            <person name="Phadnis S."/>
            <person name="Ravikumar R.L."/>
            <person name="Schlapbach R."/>
            <person name="Sreeman S.M."/>
            <person name="Shimizu K.K."/>
        </authorList>
    </citation>
    <scope>NUCLEOTIDE SEQUENCE</scope>
</reference>
<dbReference type="Pfam" id="PF08268">
    <property type="entry name" value="FBA_3"/>
    <property type="match status" value="1"/>
</dbReference>
<organism evidence="2 3">
    <name type="scientific">Eleusine coracana subsp. coracana</name>
    <dbReference type="NCBI Taxonomy" id="191504"/>
    <lineage>
        <taxon>Eukaryota</taxon>
        <taxon>Viridiplantae</taxon>
        <taxon>Streptophyta</taxon>
        <taxon>Embryophyta</taxon>
        <taxon>Tracheophyta</taxon>
        <taxon>Spermatophyta</taxon>
        <taxon>Magnoliopsida</taxon>
        <taxon>Liliopsida</taxon>
        <taxon>Poales</taxon>
        <taxon>Poaceae</taxon>
        <taxon>PACMAD clade</taxon>
        <taxon>Chloridoideae</taxon>
        <taxon>Cynodonteae</taxon>
        <taxon>Eleusininae</taxon>
        <taxon>Eleusine</taxon>
    </lineage>
</organism>
<dbReference type="InterPro" id="IPR036047">
    <property type="entry name" value="F-box-like_dom_sf"/>
</dbReference>
<reference evidence="2" key="2">
    <citation type="submission" date="2021-12" db="EMBL/GenBank/DDBJ databases">
        <title>Resequencing data analysis of finger millet.</title>
        <authorList>
            <person name="Hatakeyama M."/>
            <person name="Aluri S."/>
            <person name="Balachadran M.T."/>
            <person name="Sivarajan S.R."/>
            <person name="Poveda L."/>
            <person name="Shimizu-Inatsugi R."/>
            <person name="Schlapbach R."/>
            <person name="Sreeman S.M."/>
            <person name="Shimizu K.K."/>
        </authorList>
    </citation>
    <scope>NUCLEOTIDE SEQUENCE</scope>
</reference>
<protein>
    <recommendedName>
        <fullName evidence="1">F-box domain-containing protein</fullName>
    </recommendedName>
</protein>
<dbReference type="Proteomes" id="UP001054889">
    <property type="component" value="Unassembled WGS sequence"/>
</dbReference>
<name>A0AAV5E000_ELECO</name>
<dbReference type="SUPFAM" id="SSF81383">
    <property type="entry name" value="F-box domain"/>
    <property type="match status" value="1"/>
</dbReference>
<dbReference type="SUPFAM" id="SSF75011">
    <property type="entry name" value="3-carboxy-cis,cis-mucoante lactonizing enzyme"/>
    <property type="match status" value="1"/>
</dbReference>
<gene>
    <name evidence="2" type="primary">gb02795</name>
    <name evidence="2" type="ORF">PR202_gb02795</name>
</gene>
<dbReference type="Gene3D" id="1.20.1280.50">
    <property type="match status" value="1"/>
</dbReference>
<sequence>MKLKNLPTDAFVEILLRLPPSSLWRFRLVSRHWRTVIDERTPRSRPKALAFCVNGKSAYAYVIDDLADGRCRAREVWRHRFKAMVGTCNGLLCLCSVSSGDIVVVNPVTGETLDVPRCPAEYRNWKAFSFGFHLPTGLYKIVYLPLTYGFIDEVQVLTLGDASWRRVAVAGGSSCRLAAGVVSVDGATFWVTEGADRVASFDLGDERVRTVPMPVEVGHGFSCHLTEVNGRLGVAVISTERPMTTTPAKIEVWVLGEGIIRDRRTKWSRRYSVQVQGVERLLARPHFAYGDHVLTTDTRKRTHTHMQGELTKMFGHNVGRPLVSGEVRSVWIREPGTAVSGIIENSNLRGIFAYDETTEPLSCYRAW</sequence>
<evidence type="ECO:0000259" key="1">
    <source>
        <dbReference type="PROSITE" id="PS50181"/>
    </source>
</evidence>
<keyword evidence="3" id="KW-1185">Reference proteome</keyword>
<dbReference type="SMART" id="SM00256">
    <property type="entry name" value="FBOX"/>
    <property type="match status" value="1"/>
</dbReference>
<dbReference type="EMBL" id="BQKI01000072">
    <property type="protein sequence ID" value="GJN15851.1"/>
    <property type="molecule type" value="Genomic_DNA"/>
</dbReference>
<evidence type="ECO:0000313" key="3">
    <source>
        <dbReference type="Proteomes" id="UP001054889"/>
    </source>
</evidence>
<dbReference type="PROSITE" id="PS50181">
    <property type="entry name" value="FBOX"/>
    <property type="match status" value="1"/>
</dbReference>
<dbReference type="InterPro" id="IPR017451">
    <property type="entry name" value="F-box-assoc_interact_dom"/>
</dbReference>
<dbReference type="InterPro" id="IPR050796">
    <property type="entry name" value="SCF_F-box_component"/>
</dbReference>
<dbReference type="NCBIfam" id="TIGR01640">
    <property type="entry name" value="F_box_assoc_1"/>
    <property type="match status" value="1"/>
</dbReference>
<evidence type="ECO:0000313" key="2">
    <source>
        <dbReference type="EMBL" id="GJN15851.1"/>
    </source>
</evidence>
<dbReference type="AlphaFoldDB" id="A0AAV5E000"/>
<feature type="domain" description="F-box" evidence="1">
    <location>
        <begin position="1"/>
        <end position="49"/>
    </location>
</feature>
<dbReference type="InterPro" id="IPR001810">
    <property type="entry name" value="F-box_dom"/>
</dbReference>
<dbReference type="PANTHER" id="PTHR31672:SF13">
    <property type="entry name" value="F-BOX PROTEIN CPR30-LIKE"/>
    <property type="match status" value="1"/>
</dbReference>
<dbReference type="PANTHER" id="PTHR31672">
    <property type="entry name" value="BNACNNG10540D PROTEIN"/>
    <property type="match status" value="1"/>
</dbReference>
<proteinExistence type="predicted"/>
<dbReference type="InterPro" id="IPR013187">
    <property type="entry name" value="F-box-assoc_dom_typ3"/>
</dbReference>
<dbReference type="Pfam" id="PF00646">
    <property type="entry name" value="F-box"/>
    <property type="match status" value="1"/>
</dbReference>